<dbReference type="EC" id="3.1.1.47" evidence="1"/>
<keyword evidence="7" id="KW-1185">Reference proteome</keyword>
<evidence type="ECO:0000256" key="4">
    <source>
        <dbReference type="ARBA" id="ARBA00023098"/>
    </source>
</evidence>
<dbReference type="PANTHER" id="PTHR10272:SF14">
    <property type="entry name" value="PAF ACETYLHYDROLASE FAMILY PROTEIN"/>
    <property type="match status" value="1"/>
</dbReference>
<evidence type="ECO:0000256" key="1">
    <source>
        <dbReference type="ARBA" id="ARBA00013201"/>
    </source>
</evidence>
<dbReference type="Gene3D" id="3.40.50.1820">
    <property type="entry name" value="alpha/beta hydrolase"/>
    <property type="match status" value="1"/>
</dbReference>
<dbReference type="GeneID" id="80913705"/>
<sequence length="505" mass="55082">MMDSNGAHTSSSSESRKRPYPPPVEILEADREKESPQSTQATPKKQCNSSPPHTPRHRRSKVHVDPAVALDAWNSSPRSLDFATSPREEYAGMKTASQFDFDNNLPQDSDALSRFRDTTAVARTTSKTWIQAGPEHGIDVVDWAVHEDKHTTLNDPVAPQSVSLSLLVNIYYPTYDDAPERTYVWDGLSATYDTYYGLPNGTFGNITANLAFNAKPLSRKESDKLHLPTLLFGPAFAGPPSRFFTGLISEMTSRGYPVVTVDHPWEAPYIEYPNGTAFTGHDVTWSPCTSVIDAAHAYRLTDNSAVLDALPEISKELGIPLDLNHFALFGHSLGGSAAVSQLLVERNRTALRGKKFLGAINIDGSFFGIGATNSSSVDVHVPSLLLSSGRYLDPSWAVFESYQSSWVKGFRILGHSNHTDFSDLIFLKQANGIAGGEGAITAERFLQVSRTMVSAFFGLLVGKGEGVLSGSAEVQEAFPEVTFDYNGTGNPCRPAELCWEIPQGC</sequence>
<gene>
    <name evidence="6" type="ORF">N0V89_010175</name>
</gene>
<dbReference type="GO" id="GO:0003847">
    <property type="term" value="F:1-alkyl-2-acetylglycerophosphocholine esterase activity"/>
    <property type="evidence" value="ECO:0007669"/>
    <property type="project" value="UniProtKB-EC"/>
</dbReference>
<protein>
    <recommendedName>
        <fullName evidence="1">1-alkyl-2-acetylglycerophosphocholine esterase</fullName>
        <ecNumber evidence="1">3.1.1.47</ecNumber>
    </recommendedName>
</protein>
<evidence type="ECO:0000256" key="3">
    <source>
        <dbReference type="ARBA" id="ARBA00022963"/>
    </source>
</evidence>
<keyword evidence="2" id="KW-0378">Hydrolase</keyword>
<name>A0A9W8XF89_9PLEO</name>
<comment type="caution">
    <text evidence="6">The sequence shown here is derived from an EMBL/GenBank/DDBJ whole genome shotgun (WGS) entry which is preliminary data.</text>
</comment>
<accession>A0A9W8XF89</accession>
<evidence type="ECO:0000256" key="5">
    <source>
        <dbReference type="SAM" id="MobiDB-lite"/>
    </source>
</evidence>
<dbReference type="RefSeq" id="XP_056068185.1">
    <property type="nucleotide sequence ID" value="XM_056218920.1"/>
</dbReference>
<reference evidence="6" key="1">
    <citation type="submission" date="2022-10" db="EMBL/GenBank/DDBJ databases">
        <title>Tapping the CABI collections for fungal endophytes: first genome assemblies for Collariella, Neodidymelliopsis, Ascochyta clinopodiicola, Didymella pomorum, Didymosphaeria variabile, Neocosmospora piperis and Neocucurbitaria cava.</title>
        <authorList>
            <person name="Hill R."/>
        </authorList>
    </citation>
    <scope>NUCLEOTIDE SEQUENCE</scope>
    <source>
        <strain evidence="6">IMI 356815</strain>
    </source>
</reference>
<proteinExistence type="predicted"/>
<dbReference type="GO" id="GO:0016042">
    <property type="term" value="P:lipid catabolic process"/>
    <property type="evidence" value="ECO:0007669"/>
    <property type="project" value="UniProtKB-KW"/>
</dbReference>
<feature type="compositionally biased region" description="Polar residues" evidence="5">
    <location>
        <begin position="36"/>
        <end position="51"/>
    </location>
</feature>
<dbReference type="AlphaFoldDB" id="A0A9W8XF89"/>
<evidence type="ECO:0000313" key="7">
    <source>
        <dbReference type="Proteomes" id="UP001140513"/>
    </source>
</evidence>
<feature type="region of interest" description="Disordered" evidence="5">
    <location>
        <begin position="1"/>
        <end position="62"/>
    </location>
</feature>
<dbReference type="InterPro" id="IPR029058">
    <property type="entry name" value="AB_hydrolase_fold"/>
</dbReference>
<dbReference type="SUPFAM" id="SSF53474">
    <property type="entry name" value="alpha/beta-Hydrolases"/>
    <property type="match status" value="1"/>
</dbReference>
<dbReference type="OrthoDB" id="2363873at2759"/>
<dbReference type="PANTHER" id="PTHR10272">
    <property type="entry name" value="PLATELET-ACTIVATING FACTOR ACETYLHYDROLASE"/>
    <property type="match status" value="1"/>
</dbReference>
<keyword evidence="3" id="KW-0442">Lipid degradation</keyword>
<dbReference type="EMBL" id="JAPEUX010000007">
    <property type="protein sequence ID" value="KAJ4348797.1"/>
    <property type="molecule type" value="Genomic_DNA"/>
</dbReference>
<evidence type="ECO:0000313" key="6">
    <source>
        <dbReference type="EMBL" id="KAJ4348797.1"/>
    </source>
</evidence>
<evidence type="ECO:0000256" key="2">
    <source>
        <dbReference type="ARBA" id="ARBA00022801"/>
    </source>
</evidence>
<feature type="compositionally biased region" description="Polar residues" evidence="5">
    <location>
        <begin position="1"/>
        <end position="13"/>
    </location>
</feature>
<dbReference type="Proteomes" id="UP001140513">
    <property type="component" value="Unassembled WGS sequence"/>
</dbReference>
<keyword evidence="4" id="KW-0443">Lipid metabolism</keyword>
<organism evidence="6 7">
    <name type="scientific">Didymosphaeria variabile</name>
    <dbReference type="NCBI Taxonomy" id="1932322"/>
    <lineage>
        <taxon>Eukaryota</taxon>
        <taxon>Fungi</taxon>
        <taxon>Dikarya</taxon>
        <taxon>Ascomycota</taxon>
        <taxon>Pezizomycotina</taxon>
        <taxon>Dothideomycetes</taxon>
        <taxon>Pleosporomycetidae</taxon>
        <taxon>Pleosporales</taxon>
        <taxon>Massarineae</taxon>
        <taxon>Didymosphaeriaceae</taxon>
        <taxon>Didymosphaeria</taxon>
    </lineage>
</organism>